<feature type="domain" description="Carboxylesterase type B" evidence="4">
    <location>
        <begin position="99"/>
        <end position="213"/>
    </location>
</feature>
<protein>
    <recommendedName>
        <fullName evidence="4">Carboxylesterase type B domain-containing protein</fullName>
    </recommendedName>
</protein>
<evidence type="ECO:0000256" key="2">
    <source>
        <dbReference type="ARBA" id="ARBA00023180"/>
    </source>
</evidence>
<feature type="compositionally biased region" description="Low complexity" evidence="3">
    <location>
        <begin position="85"/>
        <end position="97"/>
    </location>
</feature>
<organism evidence="5 6">
    <name type="scientific">Acanthoscelides obtectus</name>
    <name type="common">Bean weevil</name>
    <name type="synonym">Bruchus obtectus</name>
    <dbReference type="NCBI Taxonomy" id="200917"/>
    <lineage>
        <taxon>Eukaryota</taxon>
        <taxon>Metazoa</taxon>
        <taxon>Ecdysozoa</taxon>
        <taxon>Arthropoda</taxon>
        <taxon>Hexapoda</taxon>
        <taxon>Insecta</taxon>
        <taxon>Pterygota</taxon>
        <taxon>Neoptera</taxon>
        <taxon>Endopterygota</taxon>
        <taxon>Coleoptera</taxon>
        <taxon>Polyphaga</taxon>
        <taxon>Cucujiformia</taxon>
        <taxon>Chrysomeloidea</taxon>
        <taxon>Chrysomelidae</taxon>
        <taxon>Bruchinae</taxon>
        <taxon>Bruchini</taxon>
        <taxon>Acanthoscelides</taxon>
    </lineage>
</organism>
<dbReference type="SUPFAM" id="SSF53474">
    <property type="entry name" value="alpha/beta-Hydrolases"/>
    <property type="match status" value="1"/>
</dbReference>
<dbReference type="InterPro" id="IPR002018">
    <property type="entry name" value="CarbesteraseB"/>
</dbReference>
<gene>
    <name evidence="5" type="ORF">ACAOBT_LOCUS6443</name>
</gene>
<name>A0A9P0K8F4_ACAOB</name>
<keyword evidence="2" id="KW-0325">Glycoprotein</keyword>
<dbReference type="InterPro" id="IPR029058">
    <property type="entry name" value="AB_hydrolase_fold"/>
</dbReference>
<sequence length="232" mass="24911">MPFRQAEHCVAVCEFLPLPCFSFRFSCFFLFLLSFSSSCCFYNSSVFLNISGYRSDVIAKGNLSMFRLPFLAGAEGFLRTRPGSAMSSASTSSASSSETKEEPSGGNLAIKDVVAALKWVKTNIGAFGGDPKRVTLVGHDTGAAIANLLFVMPSSKGLFHRVILLSGTALSSWATIHDADSIRLSVGKQTGCLATDATGDEDIDIASCLRSRNGNIATTLELLLFKDKSYEQ</sequence>
<evidence type="ECO:0000256" key="3">
    <source>
        <dbReference type="SAM" id="MobiDB-lite"/>
    </source>
</evidence>
<evidence type="ECO:0000259" key="4">
    <source>
        <dbReference type="Pfam" id="PF00135"/>
    </source>
</evidence>
<dbReference type="EMBL" id="CAKOFQ010006727">
    <property type="protein sequence ID" value="CAH1965647.1"/>
    <property type="molecule type" value="Genomic_DNA"/>
</dbReference>
<dbReference type="AlphaFoldDB" id="A0A9P0K8F4"/>
<evidence type="ECO:0000256" key="1">
    <source>
        <dbReference type="ARBA" id="ARBA00005964"/>
    </source>
</evidence>
<dbReference type="Proteomes" id="UP001152888">
    <property type="component" value="Unassembled WGS sequence"/>
</dbReference>
<dbReference type="InterPro" id="IPR051093">
    <property type="entry name" value="Neuroligin/BSAL"/>
</dbReference>
<accession>A0A9P0K8F4</accession>
<feature type="region of interest" description="Disordered" evidence="3">
    <location>
        <begin position="85"/>
        <end position="105"/>
    </location>
</feature>
<dbReference type="PANTHER" id="PTHR43903">
    <property type="entry name" value="NEUROLIGIN"/>
    <property type="match status" value="1"/>
</dbReference>
<comment type="caution">
    <text evidence="5">The sequence shown here is derived from an EMBL/GenBank/DDBJ whole genome shotgun (WGS) entry which is preliminary data.</text>
</comment>
<keyword evidence="6" id="KW-1185">Reference proteome</keyword>
<dbReference type="Pfam" id="PF00135">
    <property type="entry name" value="COesterase"/>
    <property type="match status" value="1"/>
</dbReference>
<proteinExistence type="inferred from homology"/>
<evidence type="ECO:0000313" key="6">
    <source>
        <dbReference type="Proteomes" id="UP001152888"/>
    </source>
</evidence>
<evidence type="ECO:0000313" key="5">
    <source>
        <dbReference type="EMBL" id="CAH1965647.1"/>
    </source>
</evidence>
<dbReference type="Gene3D" id="3.40.50.1820">
    <property type="entry name" value="alpha/beta hydrolase"/>
    <property type="match status" value="1"/>
</dbReference>
<reference evidence="5" key="1">
    <citation type="submission" date="2022-03" db="EMBL/GenBank/DDBJ databases">
        <authorList>
            <person name="Sayadi A."/>
        </authorList>
    </citation>
    <scope>NUCLEOTIDE SEQUENCE</scope>
</reference>
<comment type="similarity">
    <text evidence="1">Belongs to the type-B carboxylesterase/lipase family.</text>
</comment>
<dbReference type="OrthoDB" id="3200163at2759"/>